<dbReference type="SMART" id="SM00382">
    <property type="entry name" value="AAA"/>
    <property type="match status" value="1"/>
</dbReference>
<dbReference type="InterPro" id="IPR051314">
    <property type="entry name" value="AAA_ATPase_RarA/MGS1/WRNIP1"/>
</dbReference>
<proteinExistence type="inferred from homology"/>
<dbReference type="STRING" id="867903.ThesuDRAFT_00011"/>
<evidence type="ECO:0000256" key="5">
    <source>
        <dbReference type="ARBA" id="ARBA00022741"/>
    </source>
</evidence>
<protein>
    <recommendedName>
        <fullName evidence="3">Replication-associated recombination protein A</fullName>
    </recommendedName>
</protein>
<dbReference type="InterPro" id="IPR003593">
    <property type="entry name" value="AAA+_ATPase"/>
</dbReference>
<feature type="region of interest" description="Disordered" evidence="7">
    <location>
        <begin position="449"/>
        <end position="513"/>
    </location>
</feature>
<organism evidence="9 10">
    <name type="scientific">Thermaerobacter subterraneus DSM 13965</name>
    <dbReference type="NCBI Taxonomy" id="867903"/>
    <lineage>
        <taxon>Bacteria</taxon>
        <taxon>Bacillati</taxon>
        <taxon>Bacillota</taxon>
        <taxon>Clostridia</taxon>
        <taxon>Eubacteriales</taxon>
        <taxon>Clostridiales Family XVII. Incertae Sedis</taxon>
        <taxon>Thermaerobacter</taxon>
    </lineage>
</organism>
<reference evidence="9" key="1">
    <citation type="submission" date="2010-10" db="EMBL/GenBank/DDBJ databases">
        <authorList>
            <consortium name="US DOE Joint Genome Institute (JGI-PGF)"/>
            <person name="Lucas S."/>
            <person name="Copeland A."/>
            <person name="Lapidus A."/>
            <person name="Bruce D."/>
            <person name="Goodwin L."/>
            <person name="Pitluck S."/>
            <person name="Kyrpides N."/>
            <person name="Mavromatis K."/>
            <person name="Detter J.C."/>
            <person name="Han C."/>
            <person name="Land M."/>
            <person name="Hauser L."/>
            <person name="Markowitz V."/>
            <person name="Cheng J.-F."/>
            <person name="Hugenholtz P."/>
            <person name="Woyke T."/>
            <person name="Wu D."/>
            <person name="Pukall R."/>
            <person name="Wahrenburg C."/>
            <person name="Brambilla E."/>
            <person name="Klenk H.-P."/>
            <person name="Eisen J.A."/>
        </authorList>
    </citation>
    <scope>NUCLEOTIDE SEQUENCE [LARGE SCALE GENOMIC DNA]</scope>
    <source>
        <strain evidence="9">DSM 13965</strain>
    </source>
</reference>
<comment type="caution">
    <text evidence="9">The sequence shown here is derived from an EMBL/GenBank/DDBJ whole genome shotgun (WGS) entry which is preliminary data.</text>
</comment>
<evidence type="ECO:0000256" key="2">
    <source>
        <dbReference type="ARBA" id="ARBA00008959"/>
    </source>
</evidence>
<dbReference type="GO" id="GO:0006261">
    <property type="term" value="P:DNA-templated DNA replication"/>
    <property type="evidence" value="ECO:0007669"/>
    <property type="project" value="TreeGrafter"/>
</dbReference>
<keyword evidence="6" id="KW-0067">ATP-binding</keyword>
<evidence type="ECO:0000256" key="6">
    <source>
        <dbReference type="ARBA" id="ARBA00022840"/>
    </source>
</evidence>
<dbReference type="CDD" id="cd00009">
    <property type="entry name" value="AAA"/>
    <property type="match status" value="1"/>
</dbReference>
<evidence type="ECO:0000256" key="4">
    <source>
        <dbReference type="ARBA" id="ARBA00022705"/>
    </source>
</evidence>
<dbReference type="FunFam" id="1.10.3710.10:FF:000003">
    <property type="entry name" value="ATPase, AAA family protein"/>
    <property type="match status" value="1"/>
</dbReference>
<dbReference type="GO" id="GO:0003677">
    <property type="term" value="F:DNA binding"/>
    <property type="evidence" value="ECO:0007669"/>
    <property type="project" value="InterPro"/>
</dbReference>
<dbReference type="GO" id="GO:0006310">
    <property type="term" value="P:DNA recombination"/>
    <property type="evidence" value="ECO:0007669"/>
    <property type="project" value="InterPro"/>
</dbReference>
<dbReference type="InterPro" id="IPR021886">
    <property type="entry name" value="MgsA_C"/>
</dbReference>
<dbReference type="GO" id="GO:0017116">
    <property type="term" value="F:single-stranded DNA helicase activity"/>
    <property type="evidence" value="ECO:0007669"/>
    <property type="project" value="TreeGrafter"/>
</dbReference>
<dbReference type="GO" id="GO:0005524">
    <property type="term" value="F:ATP binding"/>
    <property type="evidence" value="ECO:0007669"/>
    <property type="project" value="UniProtKB-KW"/>
</dbReference>
<dbReference type="InterPro" id="IPR032423">
    <property type="entry name" value="AAA_assoc_2"/>
</dbReference>
<evidence type="ECO:0000256" key="3">
    <source>
        <dbReference type="ARBA" id="ARBA00020776"/>
    </source>
</evidence>
<dbReference type="PANTHER" id="PTHR13779:SF7">
    <property type="entry name" value="ATPASE WRNIP1"/>
    <property type="match status" value="1"/>
</dbReference>
<evidence type="ECO:0000313" key="10">
    <source>
        <dbReference type="Proteomes" id="UP000005710"/>
    </source>
</evidence>
<sequence>MVPKGTPGAGKDKPEQDLFARAAEERARQQAPLAERMRPRTLEEFVGQQHLVGPGRLLRRAIEADRLGSIILWGPPGSGKTTLARIIARTTRAHFEPLNAVTAGVGDLRRVVEEARERWALEGRSTVLFVDEVHRWNRAQQDALLPHLESGLVALIGATTENPYFACVPPLVSRARIFRLEPLSDDDMRQLLLRALADPERGLGRYRAEVDPAALEHLVRVAGGDARTALNALELAVLTTPPGADGVRRITLAAAEESIQRRALAYDPAGDEHYDHMSALIKSIRGSDPDAAVYWLARMLYAGEDPRTIARRLLVHAAEDVGLADPRALQVAAAAAAAAEQVGMPEARIPLAEAVLYLATAPKSNSVIRAIDAAWRAVEEQAIAGVPRHLRDAHYRGARALGHGQGYRYPHDFPGHFVRQQYLPDELLGARFYVPSDQGYEGRLAPVIEARRGPAGPPGPRRGQPAREPGRPDGDDLPSRQGRSRAGQPPGAQAPSTDGEPEGGGTPVTPREE</sequence>
<dbReference type="FunFam" id="1.10.8.60:FF:000029">
    <property type="entry name" value="Replication-associated recombination protein A"/>
    <property type="match status" value="1"/>
</dbReference>
<dbReference type="FunFam" id="1.20.272.10:FF:000001">
    <property type="entry name" value="Putative AAA family ATPase"/>
    <property type="match status" value="1"/>
</dbReference>
<dbReference type="GO" id="GO:0009378">
    <property type="term" value="F:four-way junction helicase activity"/>
    <property type="evidence" value="ECO:0007669"/>
    <property type="project" value="InterPro"/>
</dbReference>
<dbReference type="SUPFAM" id="SSF48019">
    <property type="entry name" value="post-AAA+ oligomerization domain-like"/>
    <property type="match status" value="1"/>
</dbReference>
<feature type="domain" description="AAA+ ATPase" evidence="8">
    <location>
        <begin position="66"/>
        <end position="194"/>
    </location>
</feature>
<dbReference type="Gene3D" id="3.40.50.300">
    <property type="entry name" value="P-loop containing nucleotide triphosphate hydrolases"/>
    <property type="match status" value="1"/>
</dbReference>
<reference evidence="9" key="2">
    <citation type="submission" date="2012-10" db="EMBL/GenBank/DDBJ databases">
        <title>Improved high-quality draft of Thermaerobacter subterraneus C21, DSM 13965.</title>
        <authorList>
            <consortium name="DOE Joint Genome Institute"/>
            <person name="Eisen J."/>
            <person name="Huntemann M."/>
            <person name="Wei C.-L."/>
            <person name="Han J."/>
            <person name="Detter J.C."/>
            <person name="Han C."/>
            <person name="Tapia R."/>
            <person name="Chen A."/>
            <person name="Kyrpides N."/>
            <person name="Mavromatis K."/>
            <person name="Markowitz V."/>
            <person name="Szeto E."/>
            <person name="Ivanova N."/>
            <person name="Mikhailova N."/>
            <person name="Ovchinnikova G."/>
            <person name="Pagani I."/>
            <person name="Pati A."/>
            <person name="Goodwin L."/>
            <person name="Nordberg H.P."/>
            <person name="Cantor M.N."/>
            <person name="Hua S.X."/>
            <person name="Woyke T."/>
            <person name="Eisen J."/>
            <person name="Klenk H.-P."/>
        </authorList>
    </citation>
    <scope>NUCLEOTIDE SEQUENCE [LARGE SCALE GENOMIC DNA]</scope>
    <source>
        <strain evidence="9">DSM 13965</strain>
    </source>
</reference>
<dbReference type="Pfam" id="PF05496">
    <property type="entry name" value="RuvB_N"/>
    <property type="match status" value="1"/>
</dbReference>
<dbReference type="InterPro" id="IPR008824">
    <property type="entry name" value="RuvB-like_N"/>
</dbReference>
<name>K6PLL6_9FIRM</name>
<keyword evidence="10" id="KW-1185">Reference proteome</keyword>
<dbReference type="AlphaFoldDB" id="K6PLL6"/>
<accession>K6PLL6</accession>
<feature type="compositionally biased region" description="Basic and acidic residues" evidence="7">
    <location>
        <begin position="468"/>
        <end position="478"/>
    </location>
</feature>
<keyword evidence="5" id="KW-0547">Nucleotide-binding</keyword>
<dbReference type="SUPFAM" id="SSF52540">
    <property type="entry name" value="P-loop containing nucleoside triphosphate hydrolases"/>
    <property type="match status" value="1"/>
</dbReference>
<dbReference type="RefSeq" id="WP_006904713.1">
    <property type="nucleotide sequence ID" value="NZ_JH976536.1"/>
</dbReference>
<dbReference type="Pfam" id="PF12002">
    <property type="entry name" value="MgsA_C"/>
    <property type="match status" value="1"/>
</dbReference>
<dbReference type="InterPro" id="IPR008921">
    <property type="entry name" value="DNA_pol3_clamp-load_cplx_C"/>
</dbReference>
<dbReference type="FunFam" id="3.40.50.300:FF:000137">
    <property type="entry name" value="Replication-associated recombination protein A"/>
    <property type="match status" value="1"/>
</dbReference>
<evidence type="ECO:0000256" key="1">
    <source>
        <dbReference type="ARBA" id="ARBA00002393"/>
    </source>
</evidence>
<evidence type="ECO:0000259" key="8">
    <source>
        <dbReference type="SMART" id="SM00382"/>
    </source>
</evidence>
<dbReference type="PANTHER" id="PTHR13779">
    <property type="entry name" value="WERNER HELICASE-INTERACTING PROTEIN 1 FAMILY MEMBER"/>
    <property type="match status" value="1"/>
</dbReference>
<dbReference type="Gene3D" id="1.20.272.10">
    <property type="match status" value="1"/>
</dbReference>
<dbReference type="eggNOG" id="COG2256">
    <property type="taxonomic scope" value="Bacteria"/>
</dbReference>
<dbReference type="GO" id="GO:0000731">
    <property type="term" value="P:DNA synthesis involved in DNA repair"/>
    <property type="evidence" value="ECO:0007669"/>
    <property type="project" value="TreeGrafter"/>
</dbReference>
<comment type="function">
    <text evidence="1">DNA-dependent ATPase that plays important roles in cellular responses to stalled DNA replication processes.</text>
</comment>
<dbReference type="Proteomes" id="UP000005710">
    <property type="component" value="Unassembled WGS sequence"/>
</dbReference>
<dbReference type="InterPro" id="IPR027417">
    <property type="entry name" value="P-loop_NTPase"/>
</dbReference>
<dbReference type="EMBL" id="AENY02000004">
    <property type="protein sequence ID" value="EKP93767.1"/>
    <property type="molecule type" value="Genomic_DNA"/>
</dbReference>
<evidence type="ECO:0000256" key="7">
    <source>
        <dbReference type="SAM" id="MobiDB-lite"/>
    </source>
</evidence>
<dbReference type="GO" id="GO:0008047">
    <property type="term" value="F:enzyme activator activity"/>
    <property type="evidence" value="ECO:0007669"/>
    <property type="project" value="TreeGrafter"/>
</dbReference>
<dbReference type="CDD" id="cd18139">
    <property type="entry name" value="HLD_clamp_RarA"/>
    <property type="match status" value="1"/>
</dbReference>
<feature type="region of interest" description="Disordered" evidence="7">
    <location>
        <begin position="1"/>
        <end position="34"/>
    </location>
</feature>
<comment type="similarity">
    <text evidence="2">Belongs to the AAA ATPase family. RarA/MGS1/WRNIP1 subfamily.</text>
</comment>
<keyword evidence="4" id="KW-0235">DNA replication</keyword>
<feature type="compositionally biased region" description="Basic and acidic residues" evidence="7">
    <location>
        <begin position="10"/>
        <end position="28"/>
    </location>
</feature>
<dbReference type="Gene3D" id="1.10.3710.10">
    <property type="entry name" value="DNA polymerase III clamp loader subunits, C-terminal domain"/>
    <property type="match status" value="1"/>
</dbReference>
<dbReference type="Pfam" id="PF16193">
    <property type="entry name" value="AAA_assoc_2"/>
    <property type="match status" value="1"/>
</dbReference>
<gene>
    <name evidence="9" type="ORF">ThesuDRAFT_00011</name>
</gene>
<evidence type="ECO:0000313" key="9">
    <source>
        <dbReference type="EMBL" id="EKP93767.1"/>
    </source>
</evidence>
<dbReference type="Gene3D" id="1.10.8.60">
    <property type="match status" value="1"/>
</dbReference>
<dbReference type="HOGENOM" id="CLU_017985_0_3_9"/>